<feature type="domain" description="UvrD-like helicase C-terminal" evidence="14">
    <location>
        <begin position="286"/>
        <end position="569"/>
    </location>
</feature>
<dbReference type="InterPro" id="IPR013986">
    <property type="entry name" value="DExx_box_DNA_helicase_dom_sf"/>
</dbReference>
<name>A0A654KF08_TAYEM</name>
<accession>A0A654KF08</accession>
<evidence type="ECO:0000256" key="8">
    <source>
        <dbReference type="ARBA" id="ARBA00034617"/>
    </source>
</evidence>
<dbReference type="GO" id="GO:0000725">
    <property type="term" value="P:recombinational repair"/>
    <property type="evidence" value="ECO:0007669"/>
    <property type="project" value="TreeGrafter"/>
</dbReference>
<keyword evidence="6" id="KW-0238">DNA-binding</keyword>
<dbReference type="GO" id="GO:0005524">
    <property type="term" value="F:ATP binding"/>
    <property type="evidence" value="ECO:0007669"/>
    <property type="project" value="UniProtKB-UniRule"/>
</dbReference>
<evidence type="ECO:0000259" key="14">
    <source>
        <dbReference type="PROSITE" id="PS51217"/>
    </source>
</evidence>
<dbReference type="Pfam" id="PF00580">
    <property type="entry name" value="UvrD-helicase"/>
    <property type="match status" value="1"/>
</dbReference>
<dbReference type="Proteomes" id="UP000007472">
    <property type="component" value="Chromosome"/>
</dbReference>
<dbReference type="GO" id="GO:0016887">
    <property type="term" value="F:ATP hydrolysis activity"/>
    <property type="evidence" value="ECO:0007669"/>
    <property type="project" value="RHEA"/>
</dbReference>
<comment type="catalytic activity">
    <reaction evidence="11">
        <text>ATP + H2O = ADP + phosphate + H(+)</text>
        <dbReference type="Rhea" id="RHEA:13065"/>
        <dbReference type="ChEBI" id="CHEBI:15377"/>
        <dbReference type="ChEBI" id="CHEBI:15378"/>
        <dbReference type="ChEBI" id="CHEBI:30616"/>
        <dbReference type="ChEBI" id="CHEBI:43474"/>
        <dbReference type="ChEBI" id="CHEBI:456216"/>
        <dbReference type="EC" id="5.6.2.4"/>
    </reaction>
</comment>
<keyword evidence="3 12" id="KW-0378">Hydrolase</keyword>
<evidence type="ECO:0000313" key="15">
    <source>
        <dbReference type="EMBL" id="ADU91004.1"/>
    </source>
</evidence>
<dbReference type="PANTHER" id="PTHR11070:SF2">
    <property type="entry name" value="ATP-DEPENDENT DNA HELICASE SRS2"/>
    <property type="match status" value="1"/>
</dbReference>
<dbReference type="InterPro" id="IPR027417">
    <property type="entry name" value="P-loop_NTPase"/>
</dbReference>
<dbReference type="GO" id="GO:0003677">
    <property type="term" value="F:DNA binding"/>
    <property type="evidence" value="ECO:0007669"/>
    <property type="project" value="UniProtKB-KW"/>
</dbReference>
<evidence type="ECO:0000256" key="7">
    <source>
        <dbReference type="ARBA" id="ARBA00023235"/>
    </source>
</evidence>
<keyword evidence="5 12" id="KW-0067">ATP-binding</keyword>
<dbReference type="AlphaFoldDB" id="A0A654KF08"/>
<sequence>MMSSVLDSLNKQQLAAVTSEAKHLLVLAGAGSGKTKVLTTRIAWLVQQGIATPERILAVTFTNKAAKEMMERIGKYIPVNPKSLWVGTFHSICHRILRAHHKEVGLPAAFQILDMADQKSMLKRILKSMKLDDDKLYPIRDVQYGINNKKESGLRAEQVIPTYEFDETYVEIYKTYEKQCQKEGVVDFAELLLRTVELLENNKTIRGHYNLRFKHILIDEFQDTNFLQYKWLNLLAGPSTSIFAVGDDDQSIYSFRGANVEHMRNFERKYAKENLVRLEQNYRSYNHILCAANELIANNTNRLGKNLWSDKGQGEQISIASLYDQNEEAQWILEETKQLIREGFDHRQIAILYRSNAQSRAIEHSFARAGVKYVVYGGLRFYERQEIKHVVAYLQLIHNLNSDNAFLRVVNFPARSIGNRTIEKLDEIAKSVGCSLALAAGGLNGEAAKKVNGFIYLIKRLQEVAAESTLPELVEAVIEQTGIDEYYNNEQDGEERLENLSELIDAAKVFCKEEGIAFLKSIEVIEGVDAKNMTPLALFLSTASLEAGDNQSKRNLDAVQLMTVHSSKGLEFDAVFIAGLEQGLFPHDNSISEPGGLEEERRLMYVAMTRARKRLYLLFTMSRQIYGKTHPTKKSIFLDEITKDHVKWLTDKPQLYSDSRYSLDSFEEFASPKTKEKIYHSDSPYRIGMSVSHPKFGEGVIIKIIGQGDDAQAQIQFFSVGTKTLSLSVAKLSII</sequence>
<evidence type="ECO:0000256" key="11">
    <source>
        <dbReference type="ARBA" id="ARBA00048988"/>
    </source>
</evidence>
<dbReference type="CDD" id="cd17932">
    <property type="entry name" value="DEXQc_UvrD"/>
    <property type="match status" value="1"/>
</dbReference>
<dbReference type="Gene3D" id="3.40.50.300">
    <property type="entry name" value="P-loop containing nucleotide triphosphate hydrolases"/>
    <property type="match status" value="2"/>
</dbReference>
<dbReference type="Gene3D" id="1.10.10.160">
    <property type="match status" value="1"/>
</dbReference>
<dbReference type="Gene3D" id="1.10.486.10">
    <property type="entry name" value="PCRA, domain 4"/>
    <property type="match status" value="1"/>
</dbReference>
<evidence type="ECO:0000256" key="10">
    <source>
        <dbReference type="ARBA" id="ARBA00034923"/>
    </source>
</evidence>
<dbReference type="GO" id="GO:0033202">
    <property type="term" value="C:DNA helicase complex"/>
    <property type="evidence" value="ECO:0007669"/>
    <property type="project" value="TreeGrafter"/>
</dbReference>
<dbReference type="Pfam" id="PF13361">
    <property type="entry name" value="UvrD_C"/>
    <property type="match status" value="1"/>
</dbReference>
<evidence type="ECO:0000259" key="13">
    <source>
        <dbReference type="PROSITE" id="PS51198"/>
    </source>
</evidence>
<feature type="binding site" evidence="12">
    <location>
        <begin position="28"/>
        <end position="35"/>
    </location>
    <ligand>
        <name>ATP</name>
        <dbReference type="ChEBI" id="CHEBI:30616"/>
    </ligand>
</feature>
<organism evidence="15 16">
    <name type="scientific">Taylorella equigenitalis (strain MCE9)</name>
    <dbReference type="NCBI Taxonomy" id="937774"/>
    <lineage>
        <taxon>Bacteria</taxon>
        <taxon>Pseudomonadati</taxon>
        <taxon>Pseudomonadota</taxon>
        <taxon>Betaproteobacteria</taxon>
        <taxon>Burkholderiales</taxon>
        <taxon>Alcaligenaceae</taxon>
        <taxon>Taylorella</taxon>
    </lineage>
</organism>
<reference evidence="15 16" key="1">
    <citation type="journal article" date="2011" name="J. Bacteriol.">
        <title>Genome sequence of Taylorella equigenitalis MCE9, the causative agent of contagious equine metritis.</title>
        <authorList>
            <person name="Hebert L."/>
            <person name="Moumen B."/>
            <person name="Duquesne F."/>
            <person name="Breuil M.F."/>
            <person name="Laugier C."/>
            <person name="Batto J.M."/>
            <person name="Renault P."/>
            <person name="Petry S."/>
        </authorList>
    </citation>
    <scope>NUCLEOTIDE SEQUENCE [LARGE SCALE GENOMIC DNA]</scope>
    <source>
        <strain evidence="15 16">MCE9</strain>
    </source>
</reference>
<dbReference type="GO" id="GO:0005829">
    <property type="term" value="C:cytosol"/>
    <property type="evidence" value="ECO:0007669"/>
    <property type="project" value="TreeGrafter"/>
</dbReference>
<evidence type="ECO:0000256" key="3">
    <source>
        <dbReference type="ARBA" id="ARBA00022801"/>
    </source>
</evidence>
<dbReference type="InterPro" id="IPR000212">
    <property type="entry name" value="DNA_helicase_UvrD/REP"/>
</dbReference>
<proteinExistence type="inferred from homology"/>
<dbReference type="KEGG" id="teq:TEQUI_0048"/>
<gene>
    <name evidence="15" type="ordered locus">TEQUI_0048</name>
</gene>
<evidence type="ECO:0000256" key="6">
    <source>
        <dbReference type="ARBA" id="ARBA00023125"/>
    </source>
</evidence>
<dbReference type="CDD" id="cd18807">
    <property type="entry name" value="SF1_C_UvrD"/>
    <property type="match status" value="1"/>
</dbReference>
<dbReference type="PROSITE" id="PS51198">
    <property type="entry name" value="UVRD_HELICASE_ATP_BIND"/>
    <property type="match status" value="1"/>
</dbReference>
<dbReference type="PROSITE" id="PS51217">
    <property type="entry name" value="UVRD_HELICASE_CTER"/>
    <property type="match status" value="1"/>
</dbReference>
<dbReference type="InterPro" id="IPR014017">
    <property type="entry name" value="DNA_helicase_UvrD-like_C"/>
</dbReference>
<dbReference type="EMBL" id="CP002456">
    <property type="protein sequence ID" value="ADU91004.1"/>
    <property type="molecule type" value="Genomic_DNA"/>
</dbReference>
<evidence type="ECO:0000256" key="9">
    <source>
        <dbReference type="ARBA" id="ARBA00034808"/>
    </source>
</evidence>
<dbReference type="GO" id="GO:0043138">
    <property type="term" value="F:3'-5' DNA helicase activity"/>
    <property type="evidence" value="ECO:0007669"/>
    <property type="project" value="UniProtKB-EC"/>
</dbReference>
<evidence type="ECO:0000256" key="1">
    <source>
        <dbReference type="ARBA" id="ARBA00009922"/>
    </source>
</evidence>
<evidence type="ECO:0000256" key="12">
    <source>
        <dbReference type="PROSITE-ProRule" id="PRU00560"/>
    </source>
</evidence>
<evidence type="ECO:0000256" key="5">
    <source>
        <dbReference type="ARBA" id="ARBA00022840"/>
    </source>
</evidence>
<feature type="domain" description="UvrD-like helicase ATP-binding" evidence="13">
    <location>
        <begin position="7"/>
        <end position="285"/>
    </location>
</feature>
<protein>
    <recommendedName>
        <fullName evidence="9">DNA 3'-5' helicase</fullName>
        <ecNumber evidence="9">5.6.2.4</ecNumber>
    </recommendedName>
    <alternativeName>
        <fullName evidence="10">DNA 3'-5' helicase II</fullName>
    </alternativeName>
</protein>
<keyword evidence="4 12" id="KW-0347">Helicase</keyword>
<evidence type="ECO:0000256" key="2">
    <source>
        <dbReference type="ARBA" id="ARBA00022741"/>
    </source>
</evidence>
<dbReference type="Pfam" id="PF21196">
    <property type="entry name" value="PcrA_UvrD_tudor"/>
    <property type="match status" value="1"/>
</dbReference>
<dbReference type="InterPro" id="IPR014016">
    <property type="entry name" value="UvrD-like_ATP-bd"/>
</dbReference>
<evidence type="ECO:0000256" key="4">
    <source>
        <dbReference type="ARBA" id="ARBA00022806"/>
    </source>
</evidence>
<comment type="similarity">
    <text evidence="1">Belongs to the helicase family. UvrD subfamily.</text>
</comment>
<keyword evidence="7" id="KW-0413">Isomerase</keyword>
<dbReference type="EC" id="5.6.2.4" evidence="9"/>
<comment type="catalytic activity">
    <reaction evidence="8">
        <text>Couples ATP hydrolysis with the unwinding of duplex DNA by translocating in the 3'-5' direction.</text>
        <dbReference type="EC" id="5.6.2.4"/>
    </reaction>
</comment>
<dbReference type="SUPFAM" id="SSF52540">
    <property type="entry name" value="P-loop containing nucleoside triphosphate hydrolases"/>
    <property type="match status" value="1"/>
</dbReference>
<evidence type="ECO:0000313" key="16">
    <source>
        <dbReference type="Proteomes" id="UP000007472"/>
    </source>
</evidence>
<dbReference type="PANTHER" id="PTHR11070">
    <property type="entry name" value="UVRD / RECB / PCRA DNA HELICASE FAMILY MEMBER"/>
    <property type="match status" value="1"/>
</dbReference>
<keyword evidence="2 12" id="KW-0547">Nucleotide-binding</keyword>